<sequence>MTTGYIFGDKLPMTVETRMFDELGLKQELLDEFRPVWLDFILFSSIPVVASFQISNVSRTKTLRHMVRQNMTTIDIRPNKVTSRIAILLAVSERGYDLPSVKDSEMKKDNITEVTIISFRIITSFHSVDGWIRT</sequence>
<reference evidence="2" key="1">
    <citation type="journal article" date="2021" name="Genome Biol. Evol.">
        <title>A High-Quality Reference Genome for a Parasitic Bivalve with Doubly Uniparental Inheritance (Bivalvia: Unionida).</title>
        <authorList>
            <person name="Smith C.H."/>
        </authorList>
    </citation>
    <scope>NUCLEOTIDE SEQUENCE</scope>
    <source>
        <strain evidence="2">CHS0354</strain>
    </source>
</reference>
<keyword evidence="3" id="KW-1185">Reference proteome</keyword>
<protein>
    <submittedName>
        <fullName evidence="2">Uncharacterized protein</fullName>
    </submittedName>
</protein>
<evidence type="ECO:0000256" key="1">
    <source>
        <dbReference type="SAM" id="Phobius"/>
    </source>
</evidence>
<evidence type="ECO:0000313" key="3">
    <source>
        <dbReference type="Proteomes" id="UP001195483"/>
    </source>
</evidence>
<keyword evidence="1" id="KW-0812">Transmembrane</keyword>
<keyword evidence="1" id="KW-1133">Transmembrane helix</keyword>
<proteinExistence type="predicted"/>
<reference evidence="2" key="3">
    <citation type="submission" date="2023-05" db="EMBL/GenBank/DDBJ databases">
        <authorList>
            <person name="Smith C.H."/>
        </authorList>
    </citation>
    <scope>NUCLEOTIDE SEQUENCE</scope>
    <source>
        <strain evidence="2">CHS0354</strain>
        <tissue evidence="2">Mantle</tissue>
    </source>
</reference>
<dbReference type="Proteomes" id="UP001195483">
    <property type="component" value="Unassembled WGS sequence"/>
</dbReference>
<organism evidence="2 3">
    <name type="scientific">Potamilus streckersoni</name>
    <dbReference type="NCBI Taxonomy" id="2493646"/>
    <lineage>
        <taxon>Eukaryota</taxon>
        <taxon>Metazoa</taxon>
        <taxon>Spiralia</taxon>
        <taxon>Lophotrochozoa</taxon>
        <taxon>Mollusca</taxon>
        <taxon>Bivalvia</taxon>
        <taxon>Autobranchia</taxon>
        <taxon>Heteroconchia</taxon>
        <taxon>Palaeoheterodonta</taxon>
        <taxon>Unionida</taxon>
        <taxon>Unionoidea</taxon>
        <taxon>Unionidae</taxon>
        <taxon>Ambleminae</taxon>
        <taxon>Lampsilini</taxon>
        <taxon>Potamilus</taxon>
    </lineage>
</organism>
<evidence type="ECO:0000313" key="2">
    <source>
        <dbReference type="EMBL" id="KAK3594946.1"/>
    </source>
</evidence>
<gene>
    <name evidence="2" type="ORF">CHS0354_009333</name>
</gene>
<reference evidence="2" key="2">
    <citation type="journal article" date="2021" name="Genome Biol. Evol.">
        <title>Developing a high-quality reference genome for a parasitic bivalve with doubly uniparental inheritance (Bivalvia: Unionida).</title>
        <authorList>
            <person name="Smith C.H."/>
        </authorList>
    </citation>
    <scope>NUCLEOTIDE SEQUENCE</scope>
    <source>
        <strain evidence="2">CHS0354</strain>
        <tissue evidence="2">Mantle</tissue>
    </source>
</reference>
<dbReference type="EMBL" id="JAEAOA010000605">
    <property type="protein sequence ID" value="KAK3594946.1"/>
    <property type="molecule type" value="Genomic_DNA"/>
</dbReference>
<keyword evidence="1" id="KW-0472">Membrane</keyword>
<feature type="transmembrane region" description="Helical" evidence="1">
    <location>
        <begin position="36"/>
        <end position="58"/>
    </location>
</feature>
<name>A0AAE0VYM0_9BIVA</name>
<comment type="caution">
    <text evidence="2">The sequence shown here is derived from an EMBL/GenBank/DDBJ whole genome shotgun (WGS) entry which is preliminary data.</text>
</comment>
<accession>A0AAE0VYM0</accession>
<dbReference type="AlphaFoldDB" id="A0AAE0VYM0"/>